<dbReference type="GO" id="GO:0016616">
    <property type="term" value="F:oxidoreductase activity, acting on the CH-OH group of donors, NAD or NADP as acceptor"/>
    <property type="evidence" value="ECO:0007669"/>
    <property type="project" value="UniProtKB-ARBA"/>
</dbReference>
<dbReference type="OrthoDB" id="416253at2759"/>
<keyword evidence="7" id="KW-1185">Reference proteome</keyword>
<feature type="domain" description="NADP-dependent oxidoreductase" evidence="5">
    <location>
        <begin position="21"/>
        <end position="273"/>
    </location>
</feature>
<dbReference type="InterPro" id="IPR018170">
    <property type="entry name" value="Aldo/ket_reductase_CS"/>
</dbReference>
<dbReference type="AlphaFoldDB" id="A0A409XXF0"/>
<dbReference type="InterPro" id="IPR020471">
    <property type="entry name" value="AKR"/>
</dbReference>
<dbReference type="FunCoup" id="A0A409XXF0">
    <property type="interactions" value="257"/>
</dbReference>
<dbReference type="PANTHER" id="PTHR43827">
    <property type="entry name" value="2,5-DIKETO-D-GLUCONIC ACID REDUCTASE"/>
    <property type="match status" value="1"/>
</dbReference>
<proteinExistence type="predicted"/>
<organism evidence="6 7">
    <name type="scientific">Gymnopilus dilepis</name>
    <dbReference type="NCBI Taxonomy" id="231916"/>
    <lineage>
        <taxon>Eukaryota</taxon>
        <taxon>Fungi</taxon>
        <taxon>Dikarya</taxon>
        <taxon>Basidiomycota</taxon>
        <taxon>Agaricomycotina</taxon>
        <taxon>Agaricomycetes</taxon>
        <taxon>Agaricomycetidae</taxon>
        <taxon>Agaricales</taxon>
        <taxon>Agaricineae</taxon>
        <taxon>Hymenogastraceae</taxon>
        <taxon>Gymnopilus</taxon>
    </lineage>
</organism>
<dbReference type="SUPFAM" id="SSF51430">
    <property type="entry name" value="NAD(P)-linked oxidoreductase"/>
    <property type="match status" value="1"/>
</dbReference>
<dbReference type="STRING" id="231916.A0A409XXF0"/>
<gene>
    <name evidence="6" type="ORF">CVT26_008463</name>
</gene>
<dbReference type="PROSITE" id="PS00798">
    <property type="entry name" value="ALDOKETO_REDUCTASE_1"/>
    <property type="match status" value="1"/>
</dbReference>
<evidence type="ECO:0000256" key="2">
    <source>
        <dbReference type="PIRSR" id="PIRSR000097-1"/>
    </source>
</evidence>
<name>A0A409XXF0_9AGAR</name>
<evidence type="ECO:0000313" key="7">
    <source>
        <dbReference type="Proteomes" id="UP000284706"/>
    </source>
</evidence>
<dbReference type="InterPro" id="IPR036812">
    <property type="entry name" value="NAD(P)_OxRdtase_dom_sf"/>
</dbReference>
<reference evidence="6 7" key="1">
    <citation type="journal article" date="2018" name="Evol. Lett.">
        <title>Horizontal gene cluster transfer increased hallucinogenic mushroom diversity.</title>
        <authorList>
            <person name="Reynolds H.T."/>
            <person name="Vijayakumar V."/>
            <person name="Gluck-Thaler E."/>
            <person name="Korotkin H.B."/>
            <person name="Matheny P.B."/>
            <person name="Slot J.C."/>
        </authorList>
    </citation>
    <scope>NUCLEOTIDE SEQUENCE [LARGE SCALE GENOMIC DNA]</scope>
    <source>
        <strain evidence="6 7">SRW20</strain>
    </source>
</reference>
<feature type="active site" description="Proton donor" evidence="2">
    <location>
        <position position="54"/>
    </location>
</feature>
<comment type="caution">
    <text evidence="6">The sequence shown here is derived from an EMBL/GenBank/DDBJ whole genome shotgun (WGS) entry which is preliminary data.</text>
</comment>
<sequence>MAELTRQSKIQLRDGNAIPVIGFGTYELEGMRAYKGVLSALKAGYRLIDSAAWYENEKEVGQAILDFCQSTGTPRSEIFYTTKLKENNGYDRTKLAIQRSLDICGLGYIDLYLIHGPLGGPHARKESWRAICDFKEETGGLLKSIGISTFGIRHMKDILDAGMPIPAVHQIDLHPFMTRTEIVKFSKSHGMVLEPMQAWGPLARGYRFNHPVVVELGQKYNKQPAQILIRYGLQKGYVPIPKSASESRIVANLQVFDFHLKDEDMENLDQLNEGWFQ</sequence>
<dbReference type="PRINTS" id="PR00069">
    <property type="entry name" value="ALDKETRDTASE"/>
</dbReference>
<dbReference type="PROSITE" id="PS00063">
    <property type="entry name" value="ALDOKETO_REDUCTASE_3"/>
    <property type="match status" value="1"/>
</dbReference>
<evidence type="ECO:0000256" key="4">
    <source>
        <dbReference type="PIRSR" id="PIRSR000097-3"/>
    </source>
</evidence>
<keyword evidence="1" id="KW-0560">Oxidoreductase</keyword>
<dbReference type="InterPro" id="IPR023210">
    <property type="entry name" value="NADP_OxRdtase_dom"/>
</dbReference>
<protein>
    <recommendedName>
        <fullName evidence="5">NADP-dependent oxidoreductase domain-containing protein</fullName>
    </recommendedName>
</protein>
<accession>A0A409XXF0</accession>
<dbReference type="CDD" id="cd19071">
    <property type="entry name" value="AKR_AKR1-5-like"/>
    <property type="match status" value="1"/>
</dbReference>
<feature type="binding site" evidence="3">
    <location>
        <position position="115"/>
    </location>
    <ligand>
        <name>substrate</name>
    </ligand>
</feature>
<evidence type="ECO:0000259" key="5">
    <source>
        <dbReference type="Pfam" id="PF00248"/>
    </source>
</evidence>
<dbReference type="EMBL" id="NHYE01001425">
    <property type="protein sequence ID" value="PPQ95444.1"/>
    <property type="molecule type" value="Genomic_DNA"/>
</dbReference>
<evidence type="ECO:0000313" key="6">
    <source>
        <dbReference type="EMBL" id="PPQ95444.1"/>
    </source>
</evidence>
<dbReference type="PANTHER" id="PTHR43827:SF13">
    <property type="entry name" value="ALDO_KETO REDUCTASE FAMILY PROTEIN"/>
    <property type="match status" value="1"/>
</dbReference>
<dbReference type="Pfam" id="PF00248">
    <property type="entry name" value="Aldo_ket_red"/>
    <property type="match status" value="1"/>
</dbReference>
<dbReference type="Proteomes" id="UP000284706">
    <property type="component" value="Unassembled WGS sequence"/>
</dbReference>
<dbReference type="InParanoid" id="A0A409XXF0"/>
<dbReference type="Gene3D" id="3.20.20.100">
    <property type="entry name" value="NADP-dependent oxidoreductase domain"/>
    <property type="match status" value="1"/>
</dbReference>
<dbReference type="FunFam" id="3.20.20.100:FF:000002">
    <property type="entry name" value="2,5-diketo-D-gluconic acid reductase A"/>
    <property type="match status" value="1"/>
</dbReference>
<evidence type="ECO:0000256" key="3">
    <source>
        <dbReference type="PIRSR" id="PIRSR000097-2"/>
    </source>
</evidence>
<dbReference type="PIRSF" id="PIRSF000097">
    <property type="entry name" value="AKR"/>
    <property type="match status" value="1"/>
</dbReference>
<feature type="site" description="Lowers pKa of active site Tyr" evidence="4">
    <location>
        <position position="83"/>
    </location>
</feature>
<evidence type="ECO:0000256" key="1">
    <source>
        <dbReference type="ARBA" id="ARBA00023002"/>
    </source>
</evidence>